<evidence type="ECO:0000256" key="7">
    <source>
        <dbReference type="ARBA" id="ARBA00023128"/>
    </source>
</evidence>
<protein>
    <recommendedName>
        <fullName evidence="12">Cytochrome c oxidase subunit 5C</fullName>
    </recommendedName>
</protein>
<evidence type="ECO:0000256" key="6">
    <source>
        <dbReference type="ARBA" id="ARBA00022989"/>
    </source>
</evidence>
<dbReference type="InterPro" id="IPR008432">
    <property type="entry name" value="COX5C"/>
</dbReference>
<evidence type="ECO:0000313" key="10">
    <source>
        <dbReference type="EMBL" id="KAE8021513.1"/>
    </source>
</evidence>
<evidence type="ECO:0008006" key="12">
    <source>
        <dbReference type="Google" id="ProtNLM"/>
    </source>
</evidence>
<comment type="similarity">
    <text evidence="3">Belongs to the cytochrome c oxidase subunit 5C family.</text>
</comment>
<comment type="subcellular location">
    <subcellularLocation>
        <location evidence="2">Mitochondrion inner membrane</location>
    </subcellularLocation>
</comment>
<dbReference type="PANTHER" id="PTHR34372">
    <property type="entry name" value="CYTOCHROME C OXIDASE SUBUNIT 5C-2-RELATED"/>
    <property type="match status" value="1"/>
</dbReference>
<keyword evidence="8 9" id="KW-0472">Membrane</keyword>
<keyword evidence="6 9" id="KW-1133">Transmembrane helix</keyword>
<keyword evidence="5" id="KW-0999">Mitochondrion inner membrane</keyword>
<name>A0A5N6QVB7_9ROSI</name>
<comment type="function">
    <text evidence="1">This protein is one of the nuclear-coded polypeptide chains of cytochrome c oxidase, the terminal oxidase in mitochondrial electron transport.</text>
</comment>
<sequence length="64" mass="7460">MAGPNIKHAAYHGPSIMKEIFFGISLSLMAGYLWKRHHWNIQRRTREFYGLLDRGEISVVVEDD</sequence>
<evidence type="ECO:0000256" key="5">
    <source>
        <dbReference type="ARBA" id="ARBA00022792"/>
    </source>
</evidence>
<dbReference type="Proteomes" id="UP000327013">
    <property type="component" value="Chromosome 3"/>
</dbReference>
<evidence type="ECO:0000256" key="1">
    <source>
        <dbReference type="ARBA" id="ARBA00002480"/>
    </source>
</evidence>
<keyword evidence="7" id="KW-0496">Mitochondrion</keyword>
<organism evidence="10 11">
    <name type="scientific">Carpinus fangiana</name>
    <dbReference type="NCBI Taxonomy" id="176857"/>
    <lineage>
        <taxon>Eukaryota</taxon>
        <taxon>Viridiplantae</taxon>
        <taxon>Streptophyta</taxon>
        <taxon>Embryophyta</taxon>
        <taxon>Tracheophyta</taxon>
        <taxon>Spermatophyta</taxon>
        <taxon>Magnoliopsida</taxon>
        <taxon>eudicotyledons</taxon>
        <taxon>Gunneridae</taxon>
        <taxon>Pentapetalae</taxon>
        <taxon>rosids</taxon>
        <taxon>fabids</taxon>
        <taxon>Fagales</taxon>
        <taxon>Betulaceae</taxon>
        <taxon>Carpinus</taxon>
    </lineage>
</organism>
<evidence type="ECO:0000256" key="8">
    <source>
        <dbReference type="ARBA" id="ARBA00023136"/>
    </source>
</evidence>
<feature type="transmembrane region" description="Helical" evidence="9">
    <location>
        <begin position="16"/>
        <end position="34"/>
    </location>
</feature>
<evidence type="ECO:0000256" key="3">
    <source>
        <dbReference type="ARBA" id="ARBA00009591"/>
    </source>
</evidence>
<evidence type="ECO:0000313" key="11">
    <source>
        <dbReference type="Proteomes" id="UP000327013"/>
    </source>
</evidence>
<proteinExistence type="inferred from homology"/>
<evidence type="ECO:0000256" key="2">
    <source>
        <dbReference type="ARBA" id="ARBA00004273"/>
    </source>
</evidence>
<evidence type="ECO:0000256" key="9">
    <source>
        <dbReference type="SAM" id="Phobius"/>
    </source>
</evidence>
<keyword evidence="11" id="KW-1185">Reference proteome</keyword>
<dbReference type="EMBL" id="CM017323">
    <property type="protein sequence ID" value="KAE8021513.1"/>
    <property type="molecule type" value="Genomic_DNA"/>
</dbReference>
<gene>
    <name evidence="10" type="ORF">FH972_007397</name>
</gene>
<dbReference type="AlphaFoldDB" id="A0A5N6QVB7"/>
<dbReference type="PANTHER" id="PTHR34372:SF3">
    <property type="entry name" value="CYTOCHROME C OXIDASE SUBUNIT 5C-4-RELATED"/>
    <property type="match status" value="1"/>
</dbReference>
<accession>A0A5N6QVB7</accession>
<reference evidence="10 11" key="1">
    <citation type="submission" date="2019-06" db="EMBL/GenBank/DDBJ databases">
        <title>A chromosomal-level reference genome of Carpinus fangiana (Coryloideae, Betulaceae).</title>
        <authorList>
            <person name="Yang X."/>
            <person name="Wang Z."/>
            <person name="Zhang L."/>
            <person name="Hao G."/>
            <person name="Liu J."/>
            <person name="Yang Y."/>
        </authorList>
    </citation>
    <scope>NUCLEOTIDE SEQUENCE [LARGE SCALE GENOMIC DNA]</scope>
    <source>
        <strain evidence="10">Cfa_2016G</strain>
        <tissue evidence="10">Leaf</tissue>
    </source>
</reference>
<keyword evidence="4 9" id="KW-0812">Transmembrane</keyword>
<evidence type="ECO:0000256" key="4">
    <source>
        <dbReference type="ARBA" id="ARBA00022692"/>
    </source>
</evidence>
<dbReference type="GO" id="GO:0005743">
    <property type="term" value="C:mitochondrial inner membrane"/>
    <property type="evidence" value="ECO:0007669"/>
    <property type="project" value="UniProtKB-SubCell"/>
</dbReference>
<dbReference type="OrthoDB" id="506921at2759"/>